<dbReference type="Pfam" id="PF00270">
    <property type="entry name" value="DEAD"/>
    <property type="match status" value="1"/>
</dbReference>
<gene>
    <name evidence="8" type="ORF">ACFFMS_03480</name>
</gene>
<dbReference type="SMART" id="SM00487">
    <property type="entry name" value="DEXDc"/>
    <property type="match status" value="1"/>
</dbReference>
<keyword evidence="2 8" id="KW-0378">Hydrolase</keyword>
<evidence type="ECO:0000256" key="4">
    <source>
        <dbReference type="ARBA" id="ARBA00022840"/>
    </source>
</evidence>
<dbReference type="RefSeq" id="WP_379947911.1">
    <property type="nucleotide sequence ID" value="NZ_JBHMAF010000017.1"/>
</dbReference>
<evidence type="ECO:0000256" key="1">
    <source>
        <dbReference type="ARBA" id="ARBA00022741"/>
    </source>
</evidence>
<dbReference type="PROSITE" id="PS51192">
    <property type="entry name" value="HELICASE_ATP_BIND_1"/>
    <property type="match status" value="1"/>
</dbReference>
<dbReference type="GO" id="GO:0016787">
    <property type="term" value="F:hydrolase activity"/>
    <property type="evidence" value="ECO:0007669"/>
    <property type="project" value="UniProtKB-KW"/>
</dbReference>
<dbReference type="Pfam" id="PF00271">
    <property type="entry name" value="Helicase_C"/>
    <property type="match status" value="1"/>
</dbReference>
<evidence type="ECO:0000259" key="6">
    <source>
        <dbReference type="PROSITE" id="PS51192"/>
    </source>
</evidence>
<dbReference type="InterPro" id="IPR011545">
    <property type="entry name" value="DEAD/DEAH_box_helicase_dom"/>
</dbReference>
<dbReference type="Proteomes" id="UP001589609">
    <property type="component" value="Unassembled WGS sequence"/>
</dbReference>
<sequence length="391" mass="43835">MITNLQPFLQTAWEKAGFQQYTDVQKSVIPLILEGKDVIAESPTGTGKTLAYLLPLLHKVNPAIQNPQIVILSPTRELVMQIHSEVQKFTEGSVITGASLIGGADIKRQVERLKKHPQVITGSPGRVQELIRMKKLKMHEVTAIVFDEFDQMIKQDVSPLLADIIKSTVRSRELLFFSATIPKAIEDKARAFTADPEVVRIKQRVEAAGRVKHLYISGEYRDKLENVRKITHMDGVKAIAFLNDPFRLDEMASKLRFRKVAAGVVHSEATKQERAATLRDFRNGKIQVLLATDVAARGLDIEGVTHVIHLDFPNTVDQYIHRSGRTGRMGKEGTVISVVTAGEEQKLLQFAKKLGIQFEKMEIYKGDFVTKKPPAPKKKQSTFPGRKQTRS</sequence>
<dbReference type="InterPro" id="IPR050547">
    <property type="entry name" value="DEAD_box_RNA_helicases"/>
</dbReference>
<protein>
    <submittedName>
        <fullName evidence="8">DEAD/DEAH box helicase</fullName>
        <ecNumber evidence="8">3.6.4.-</ecNumber>
    </submittedName>
</protein>
<dbReference type="InterPro" id="IPR001650">
    <property type="entry name" value="Helicase_C-like"/>
</dbReference>
<dbReference type="InterPro" id="IPR014001">
    <property type="entry name" value="Helicase_ATP-bd"/>
</dbReference>
<feature type="domain" description="Helicase C-terminal" evidence="7">
    <location>
        <begin position="223"/>
        <end position="380"/>
    </location>
</feature>
<evidence type="ECO:0000313" key="8">
    <source>
        <dbReference type="EMBL" id="MFB9757603.1"/>
    </source>
</evidence>
<dbReference type="EMBL" id="JBHMAF010000017">
    <property type="protein sequence ID" value="MFB9757603.1"/>
    <property type="molecule type" value="Genomic_DNA"/>
</dbReference>
<keyword evidence="1" id="KW-0547">Nucleotide-binding</keyword>
<dbReference type="Gene3D" id="3.40.50.300">
    <property type="entry name" value="P-loop containing nucleotide triphosphate hydrolases"/>
    <property type="match status" value="2"/>
</dbReference>
<dbReference type="PANTHER" id="PTHR47963:SF7">
    <property type="entry name" value="ATP-DEPENDENT RNA HELICASE YFML-RELATED"/>
    <property type="match status" value="1"/>
</dbReference>
<dbReference type="GO" id="GO:0004386">
    <property type="term" value="F:helicase activity"/>
    <property type="evidence" value="ECO:0007669"/>
    <property type="project" value="UniProtKB-KW"/>
</dbReference>
<dbReference type="PROSITE" id="PS51194">
    <property type="entry name" value="HELICASE_CTER"/>
    <property type="match status" value="1"/>
</dbReference>
<dbReference type="SMART" id="SM00490">
    <property type="entry name" value="HELICc"/>
    <property type="match status" value="1"/>
</dbReference>
<evidence type="ECO:0000259" key="7">
    <source>
        <dbReference type="PROSITE" id="PS51194"/>
    </source>
</evidence>
<dbReference type="EC" id="3.6.4.-" evidence="8"/>
<proteinExistence type="predicted"/>
<comment type="caution">
    <text evidence="8">The sequence shown here is derived from an EMBL/GenBank/DDBJ whole genome shotgun (WGS) entry which is preliminary data.</text>
</comment>
<dbReference type="CDD" id="cd18787">
    <property type="entry name" value="SF2_C_DEAD"/>
    <property type="match status" value="1"/>
</dbReference>
<dbReference type="InterPro" id="IPR044742">
    <property type="entry name" value="DEAD/DEAH_RhlB"/>
</dbReference>
<accession>A0ABV5WAW0</accession>
<organism evidence="8 9">
    <name type="scientific">Ectobacillus funiculus</name>
    <dbReference type="NCBI Taxonomy" id="137993"/>
    <lineage>
        <taxon>Bacteria</taxon>
        <taxon>Bacillati</taxon>
        <taxon>Bacillota</taxon>
        <taxon>Bacilli</taxon>
        <taxon>Bacillales</taxon>
        <taxon>Bacillaceae</taxon>
        <taxon>Ectobacillus</taxon>
    </lineage>
</organism>
<dbReference type="InterPro" id="IPR027417">
    <property type="entry name" value="P-loop_NTPase"/>
</dbReference>
<dbReference type="PANTHER" id="PTHR47963">
    <property type="entry name" value="DEAD-BOX ATP-DEPENDENT RNA HELICASE 47, MITOCHONDRIAL"/>
    <property type="match status" value="1"/>
</dbReference>
<keyword evidence="3 8" id="KW-0347">Helicase</keyword>
<evidence type="ECO:0000256" key="2">
    <source>
        <dbReference type="ARBA" id="ARBA00022801"/>
    </source>
</evidence>
<dbReference type="CDD" id="cd00268">
    <property type="entry name" value="DEADc"/>
    <property type="match status" value="1"/>
</dbReference>
<reference evidence="8 9" key="1">
    <citation type="submission" date="2024-09" db="EMBL/GenBank/DDBJ databases">
        <authorList>
            <person name="Sun Q."/>
            <person name="Mori K."/>
        </authorList>
    </citation>
    <scope>NUCLEOTIDE SEQUENCE [LARGE SCALE GENOMIC DNA]</scope>
    <source>
        <strain evidence="8 9">JCM 11201</strain>
    </source>
</reference>
<feature type="region of interest" description="Disordered" evidence="5">
    <location>
        <begin position="369"/>
        <end position="391"/>
    </location>
</feature>
<keyword evidence="9" id="KW-1185">Reference proteome</keyword>
<evidence type="ECO:0000256" key="3">
    <source>
        <dbReference type="ARBA" id="ARBA00022806"/>
    </source>
</evidence>
<feature type="domain" description="Helicase ATP-binding" evidence="6">
    <location>
        <begin position="29"/>
        <end position="199"/>
    </location>
</feature>
<evidence type="ECO:0000313" key="9">
    <source>
        <dbReference type="Proteomes" id="UP001589609"/>
    </source>
</evidence>
<keyword evidence="4" id="KW-0067">ATP-binding</keyword>
<name>A0ABV5WAW0_9BACI</name>
<dbReference type="SUPFAM" id="SSF52540">
    <property type="entry name" value="P-loop containing nucleoside triphosphate hydrolases"/>
    <property type="match status" value="1"/>
</dbReference>
<evidence type="ECO:0000256" key="5">
    <source>
        <dbReference type="SAM" id="MobiDB-lite"/>
    </source>
</evidence>